<gene>
    <name evidence="4" type="ORF">SAMN06265348_108252</name>
</gene>
<organism evidence="4 5">
    <name type="scientific">Pedobacter westerhofensis</name>
    <dbReference type="NCBI Taxonomy" id="425512"/>
    <lineage>
        <taxon>Bacteria</taxon>
        <taxon>Pseudomonadati</taxon>
        <taxon>Bacteroidota</taxon>
        <taxon>Sphingobacteriia</taxon>
        <taxon>Sphingobacteriales</taxon>
        <taxon>Sphingobacteriaceae</taxon>
        <taxon>Pedobacter</taxon>
    </lineage>
</organism>
<dbReference type="Proteomes" id="UP000320300">
    <property type="component" value="Unassembled WGS sequence"/>
</dbReference>
<name>A0A521EKS5_9SPHI</name>
<dbReference type="GO" id="GO:0016747">
    <property type="term" value="F:acyltransferase activity, transferring groups other than amino-acyl groups"/>
    <property type="evidence" value="ECO:0007669"/>
    <property type="project" value="InterPro"/>
</dbReference>
<dbReference type="InterPro" id="IPR000182">
    <property type="entry name" value="GNAT_dom"/>
</dbReference>
<dbReference type="AlphaFoldDB" id="A0A521EKS5"/>
<proteinExistence type="predicted"/>
<dbReference type="CDD" id="cd04301">
    <property type="entry name" value="NAT_SF"/>
    <property type="match status" value="1"/>
</dbReference>
<evidence type="ECO:0000313" key="5">
    <source>
        <dbReference type="Proteomes" id="UP000320300"/>
    </source>
</evidence>
<dbReference type="PROSITE" id="PS51186">
    <property type="entry name" value="GNAT"/>
    <property type="match status" value="1"/>
</dbReference>
<reference evidence="4 5" key="1">
    <citation type="submission" date="2017-05" db="EMBL/GenBank/DDBJ databases">
        <authorList>
            <person name="Varghese N."/>
            <person name="Submissions S."/>
        </authorList>
    </citation>
    <scope>NUCLEOTIDE SEQUENCE [LARGE SCALE GENOMIC DNA]</scope>
    <source>
        <strain evidence="4 5">DSM 19036</strain>
    </source>
</reference>
<dbReference type="EMBL" id="FXTN01000008">
    <property type="protein sequence ID" value="SMO84518.1"/>
    <property type="molecule type" value="Genomic_DNA"/>
</dbReference>
<dbReference type="InterPro" id="IPR016181">
    <property type="entry name" value="Acyl_CoA_acyltransferase"/>
</dbReference>
<evidence type="ECO:0000256" key="1">
    <source>
        <dbReference type="ARBA" id="ARBA00022679"/>
    </source>
</evidence>
<evidence type="ECO:0000259" key="3">
    <source>
        <dbReference type="PROSITE" id="PS51186"/>
    </source>
</evidence>
<dbReference type="PANTHER" id="PTHR43877">
    <property type="entry name" value="AMINOALKYLPHOSPHONATE N-ACETYLTRANSFERASE-RELATED-RELATED"/>
    <property type="match status" value="1"/>
</dbReference>
<evidence type="ECO:0000256" key="2">
    <source>
        <dbReference type="ARBA" id="ARBA00023315"/>
    </source>
</evidence>
<accession>A0A521EKS5</accession>
<dbReference type="PANTHER" id="PTHR43877:SF2">
    <property type="entry name" value="AMINOALKYLPHOSPHONATE N-ACETYLTRANSFERASE-RELATED"/>
    <property type="match status" value="1"/>
</dbReference>
<dbReference type="InterPro" id="IPR050832">
    <property type="entry name" value="Bact_Acetyltransf"/>
</dbReference>
<evidence type="ECO:0000313" key="4">
    <source>
        <dbReference type="EMBL" id="SMO84518.1"/>
    </source>
</evidence>
<dbReference type="Pfam" id="PF13673">
    <property type="entry name" value="Acetyltransf_10"/>
    <property type="match status" value="1"/>
</dbReference>
<keyword evidence="2" id="KW-0012">Acyltransferase</keyword>
<keyword evidence="5" id="KW-1185">Reference proteome</keyword>
<dbReference type="SUPFAM" id="SSF55729">
    <property type="entry name" value="Acyl-CoA N-acyltransferases (Nat)"/>
    <property type="match status" value="1"/>
</dbReference>
<sequence>MISLRKAKEADLPIIQAIGTTTYGPTYVPLLGQEQVDYMLEKFYSIASLRQQLIEGHTFIIAQEGQKDIAFVSYSRLDEGGHLAVKLHKLYVLPEAHGKGLGKLLMNEVRDKAIDLGAKGLVLNVNRYNKALDFYQKAGFKIKETVDIEIGNGFFMNDYILELPL</sequence>
<protein>
    <submittedName>
        <fullName evidence="4">Predicted N-acetyltransferase YhbS</fullName>
    </submittedName>
</protein>
<dbReference type="OrthoDB" id="9800604at2"/>
<dbReference type="Gene3D" id="3.40.630.30">
    <property type="match status" value="1"/>
</dbReference>
<keyword evidence="1 4" id="KW-0808">Transferase</keyword>
<feature type="domain" description="N-acetyltransferase" evidence="3">
    <location>
        <begin position="2"/>
        <end position="165"/>
    </location>
</feature>
<dbReference type="RefSeq" id="WP_142529391.1">
    <property type="nucleotide sequence ID" value="NZ_CBCSJO010000008.1"/>
</dbReference>